<sequence>CEDNVTRRYSEAVFLNLLPEKFCTVAPWPPRPAFVNLCCHVTRPAGWNTARVVAAGSSTASSWARALELAWNRWNPGILPYLTRAADRHEAMAKWKQKKRSAEYDRARRAREVEYDRARRARETPEERERRLARNRMAQRARSATLEGRMKRRESCRRSYYKNKQSRQYAQNNATALSKTSGHERRTILFDQPSHAAAHPDYAPN</sequence>
<dbReference type="EMBL" id="GADI01008580">
    <property type="protein sequence ID" value="JAA65228.1"/>
    <property type="molecule type" value="mRNA"/>
</dbReference>
<name>A0A0K8R327_IXORI</name>
<reference evidence="2" key="1">
    <citation type="submission" date="2012-12" db="EMBL/GenBank/DDBJ databases">
        <title>Identification and characterization of a phenylalanine ammonia-lyase gene family in Isatis indigotica Fort.</title>
        <authorList>
            <person name="Liu Q."/>
            <person name="Chen J."/>
            <person name="Zhou X."/>
            <person name="Di P."/>
            <person name="Xiao Y."/>
            <person name="Xuan H."/>
            <person name="Zhang L."/>
            <person name="Chen W."/>
        </authorList>
    </citation>
    <scope>NUCLEOTIDE SEQUENCE</scope>
    <source>
        <tissue evidence="2">Salivary gland</tissue>
    </source>
</reference>
<feature type="compositionally biased region" description="Polar residues" evidence="1">
    <location>
        <begin position="166"/>
        <end position="180"/>
    </location>
</feature>
<proteinExistence type="evidence at transcript level"/>
<feature type="region of interest" description="Disordered" evidence="1">
    <location>
        <begin position="115"/>
        <end position="183"/>
    </location>
</feature>
<feature type="non-terminal residue" evidence="2">
    <location>
        <position position="1"/>
    </location>
</feature>
<accession>A0A0K8R327</accession>
<feature type="non-terminal residue" evidence="2">
    <location>
        <position position="205"/>
    </location>
</feature>
<evidence type="ECO:0000313" key="2">
    <source>
        <dbReference type="EMBL" id="JAA65228.1"/>
    </source>
</evidence>
<dbReference type="AlphaFoldDB" id="A0A0K8R327"/>
<evidence type="ECO:0000256" key="1">
    <source>
        <dbReference type="SAM" id="MobiDB-lite"/>
    </source>
</evidence>
<protein>
    <submittedName>
        <fullName evidence="2">Putative splicing factor arginine/serine-rich</fullName>
    </submittedName>
</protein>
<feature type="compositionally biased region" description="Basic and acidic residues" evidence="1">
    <location>
        <begin position="115"/>
        <end position="132"/>
    </location>
</feature>
<feature type="compositionally biased region" description="Basic residues" evidence="1">
    <location>
        <begin position="150"/>
        <end position="165"/>
    </location>
</feature>
<organism evidence="2">
    <name type="scientific">Ixodes ricinus</name>
    <name type="common">Common tick</name>
    <name type="synonym">Acarus ricinus</name>
    <dbReference type="NCBI Taxonomy" id="34613"/>
    <lineage>
        <taxon>Eukaryota</taxon>
        <taxon>Metazoa</taxon>
        <taxon>Ecdysozoa</taxon>
        <taxon>Arthropoda</taxon>
        <taxon>Chelicerata</taxon>
        <taxon>Arachnida</taxon>
        <taxon>Acari</taxon>
        <taxon>Parasitiformes</taxon>
        <taxon>Ixodida</taxon>
        <taxon>Ixodoidea</taxon>
        <taxon>Ixodidae</taxon>
        <taxon>Ixodinae</taxon>
        <taxon>Ixodes</taxon>
    </lineage>
</organism>